<keyword evidence="3 5" id="KW-1133">Transmembrane helix</keyword>
<evidence type="ECO:0000313" key="7">
    <source>
        <dbReference type="EMBL" id="RGB77072.1"/>
    </source>
</evidence>
<feature type="transmembrane region" description="Helical" evidence="5">
    <location>
        <begin position="253"/>
        <end position="273"/>
    </location>
</feature>
<feature type="transmembrane region" description="Helical" evidence="5">
    <location>
        <begin position="338"/>
        <end position="360"/>
    </location>
</feature>
<dbReference type="PANTHER" id="PTHR43077:SF11">
    <property type="entry name" value="TRANSPORT PERMEASE YVFS-RELATED"/>
    <property type="match status" value="1"/>
</dbReference>
<keyword evidence="2 5" id="KW-0812">Transmembrane</keyword>
<dbReference type="RefSeq" id="WP_117520691.1">
    <property type="nucleotide sequence ID" value="NZ_QVEU01000002.1"/>
</dbReference>
<name>A0A3E2TJB1_9FIRM</name>
<dbReference type="PANTHER" id="PTHR43077">
    <property type="entry name" value="TRANSPORT PERMEASE YVFS-RELATED"/>
    <property type="match status" value="1"/>
</dbReference>
<keyword evidence="4 5" id="KW-0472">Membrane</keyword>
<reference evidence="7 8" key="1">
    <citation type="submission" date="2018-08" db="EMBL/GenBank/DDBJ databases">
        <title>A genome reference for cultivated species of the human gut microbiota.</title>
        <authorList>
            <person name="Zou Y."/>
            <person name="Xue W."/>
            <person name="Luo G."/>
        </authorList>
    </citation>
    <scope>NUCLEOTIDE SEQUENCE [LARGE SCALE GENOMIC DNA]</scope>
    <source>
        <strain evidence="7 8">OF01-3</strain>
    </source>
</reference>
<keyword evidence="8" id="KW-1185">Reference proteome</keyword>
<dbReference type="GO" id="GO:0140359">
    <property type="term" value="F:ABC-type transporter activity"/>
    <property type="evidence" value="ECO:0007669"/>
    <property type="project" value="InterPro"/>
</dbReference>
<dbReference type="Pfam" id="PF12698">
    <property type="entry name" value="ABC2_membrane_3"/>
    <property type="match status" value="1"/>
</dbReference>
<proteinExistence type="predicted"/>
<comment type="subcellular location">
    <subcellularLocation>
        <location evidence="1">Membrane</location>
        <topology evidence="1">Multi-pass membrane protein</topology>
    </subcellularLocation>
</comment>
<dbReference type="GO" id="GO:0016020">
    <property type="term" value="C:membrane"/>
    <property type="evidence" value="ECO:0007669"/>
    <property type="project" value="UniProtKB-SubCell"/>
</dbReference>
<dbReference type="InterPro" id="IPR051328">
    <property type="entry name" value="T7SS_ABC-Transporter"/>
</dbReference>
<evidence type="ECO:0000256" key="4">
    <source>
        <dbReference type="ARBA" id="ARBA00023136"/>
    </source>
</evidence>
<comment type="caution">
    <text evidence="7">The sequence shown here is derived from an EMBL/GenBank/DDBJ whole genome shotgun (WGS) entry which is preliminary data.</text>
</comment>
<sequence>MIVFKNYFKILKSHIKSLSIYSIIFLVLIFIFAKSGDPIDKYTNLKLPIYINDKSDTDVSKALIDFIDKSHVLVDVEEDKIADKLFYEDIVCAISIPEDFEKTRTVDFKEVYDDSYTIFAKNEINSFLNQIGTFEKSGFSTSQAIAKSKKNFSKNIKVSVKSPVKNQKENVPYFFKMLGYVIMSQIIMIVGTISLTYNKQAISKRNFISPIKKSSQNLQLILGHIVSGLIVWLIYMIFYCLFFKDIHFSKQTIQMMVNALLFTATIGSFAVMISKLAKKQNTVTGIMNVFSLGSSFLTGIFVPQELLGKFAIKLGKVFPSFYYVKNINYIMTQDNFSLINTNTIILIGFSIAFIIITITYKTKSIDTDSQ</sequence>
<dbReference type="Proteomes" id="UP000261011">
    <property type="component" value="Unassembled WGS sequence"/>
</dbReference>
<dbReference type="EMBL" id="QVEU01000002">
    <property type="protein sequence ID" value="RGB77072.1"/>
    <property type="molecule type" value="Genomic_DNA"/>
</dbReference>
<evidence type="ECO:0000313" key="8">
    <source>
        <dbReference type="Proteomes" id="UP000261011"/>
    </source>
</evidence>
<evidence type="ECO:0000256" key="1">
    <source>
        <dbReference type="ARBA" id="ARBA00004141"/>
    </source>
</evidence>
<dbReference type="InterPro" id="IPR013525">
    <property type="entry name" value="ABC2_TM"/>
</dbReference>
<accession>A0A3E2TJB1</accession>
<protein>
    <submittedName>
        <fullName evidence="7">ABC transporter permease</fullName>
    </submittedName>
</protein>
<dbReference type="OrthoDB" id="9774039at2"/>
<feature type="transmembrane region" description="Helical" evidence="5">
    <location>
        <begin position="218"/>
        <end position="241"/>
    </location>
</feature>
<gene>
    <name evidence="7" type="ORF">DXA39_02265</name>
</gene>
<organism evidence="7 8">
    <name type="scientific">Anaerococcus nagyae</name>
    <dbReference type="NCBI Taxonomy" id="1755241"/>
    <lineage>
        <taxon>Bacteria</taxon>
        <taxon>Bacillati</taxon>
        <taxon>Bacillota</taxon>
        <taxon>Tissierellia</taxon>
        <taxon>Tissierellales</taxon>
        <taxon>Peptoniphilaceae</taxon>
        <taxon>Anaerococcus</taxon>
    </lineage>
</organism>
<evidence type="ECO:0000259" key="6">
    <source>
        <dbReference type="Pfam" id="PF12698"/>
    </source>
</evidence>
<feature type="transmembrane region" description="Helical" evidence="5">
    <location>
        <begin position="285"/>
        <end position="302"/>
    </location>
</feature>
<evidence type="ECO:0000256" key="5">
    <source>
        <dbReference type="SAM" id="Phobius"/>
    </source>
</evidence>
<feature type="transmembrane region" description="Helical" evidence="5">
    <location>
        <begin position="15"/>
        <end position="33"/>
    </location>
</feature>
<feature type="domain" description="ABC-2 type transporter transmembrane" evidence="6">
    <location>
        <begin position="21"/>
        <end position="358"/>
    </location>
</feature>
<evidence type="ECO:0000256" key="2">
    <source>
        <dbReference type="ARBA" id="ARBA00022692"/>
    </source>
</evidence>
<evidence type="ECO:0000256" key="3">
    <source>
        <dbReference type="ARBA" id="ARBA00022989"/>
    </source>
</evidence>
<feature type="transmembrane region" description="Helical" evidence="5">
    <location>
        <begin position="177"/>
        <end position="197"/>
    </location>
</feature>
<dbReference type="AlphaFoldDB" id="A0A3E2TJB1"/>